<organism evidence="1 2">
    <name type="scientific">Tenggerimyces flavus</name>
    <dbReference type="NCBI Taxonomy" id="1708749"/>
    <lineage>
        <taxon>Bacteria</taxon>
        <taxon>Bacillati</taxon>
        <taxon>Actinomycetota</taxon>
        <taxon>Actinomycetes</taxon>
        <taxon>Propionibacteriales</taxon>
        <taxon>Nocardioidaceae</taxon>
        <taxon>Tenggerimyces</taxon>
    </lineage>
</organism>
<evidence type="ECO:0000313" key="1">
    <source>
        <dbReference type="EMBL" id="MFC3766325.1"/>
    </source>
</evidence>
<dbReference type="Gene3D" id="2.60.40.420">
    <property type="entry name" value="Cupredoxins - blue copper proteins"/>
    <property type="match status" value="1"/>
</dbReference>
<gene>
    <name evidence="1" type="ORF">ACFOUW_36235</name>
</gene>
<dbReference type="InterPro" id="IPR008972">
    <property type="entry name" value="Cupredoxin"/>
</dbReference>
<name>A0ABV7YLU9_9ACTN</name>
<dbReference type="Proteomes" id="UP001595699">
    <property type="component" value="Unassembled WGS sequence"/>
</dbReference>
<keyword evidence="2" id="KW-1185">Reference proteome</keyword>
<dbReference type="SUPFAM" id="SSF49503">
    <property type="entry name" value="Cupredoxins"/>
    <property type="match status" value="1"/>
</dbReference>
<protein>
    <recommendedName>
        <fullName evidence="3">EfeO-type cupredoxin-like domain-containing protein</fullName>
    </recommendedName>
</protein>
<evidence type="ECO:0000313" key="2">
    <source>
        <dbReference type="Proteomes" id="UP001595699"/>
    </source>
</evidence>
<comment type="caution">
    <text evidence="1">The sequence shown here is derived from an EMBL/GenBank/DDBJ whole genome shotgun (WGS) entry which is preliminary data.</text>
</comment>
<dbReference type="EMBL" id="JBHRZH010000051">
    <property type="protein sequence ID" value="MFC3766325.1"/>
    <property type="molecule type" value="Genomic_DNA"/>
</dbReference>
<dbReference type="RefSeq" id="WP_205117943.1">
    <property type="nucleotide sequence ID" value="NZ_JAFBCM010000001.1"/>
</dbReference>
<proteinExistence type="predicted"/>
<sequence length="140" mass="14893">MTFRTNSQAAEVVAAMSGRTSRLIAVVAVLAAAFLLASCGANEPTARPTATGPAKELTAAIAKGNVTPSAERIEVKVGTIVKITVTTDAEDELHVHGYDKKLTVIPSQARTLTFLADKTGRFEIEFHKADKLIYQLVVTP</sequence>
<reference evidence="2" key="1">
    <citation type="journal article" date="2019" name="Int. J. Syst. Evol. Microbiol.">
        <title>The Global Catalogue of Microorganisms (GCM) 10K type strain sequencing project: providing services to taxonomists for standard genome sequencing and annotation.</title>
        <authorList>
            <consortium name="The Broad Institute Genomics Platform"/>
            <consortium name="The Broad Institute Genome Sequencing Center for Infectious Disease"/>
            <person name="Wu L."/>
            <person name="Ma J."/>
        </authorList>
    </citation>
    <scope>NUCLEOTIDE SEQUENCE [LARGE SCALE GENOMIC DNA]</scope>
    <source>
        <strain evidence="2">CGMCC 4.7241</strain>
    </source>
</reference>
<accession>A0ABV7YLU9</accession>
<evidence type="ECO:0008006" key="3">
    <source>
        <dbReference type="Google" id="ProtNLM"/>
    </source>
</evidence>